<dbReference type="InterPro" id="IPR050570">
    <property type="entry name" value="Cell_wall_metabolism_enzyme"/>
</dbReference>
<dbReference type="PANTHER" id="PTHR21666">
    <property type="entry name" value="PEPTIDASE-RELATED"/>
    <property type="match status" value="1"/>
</dbReference>
<sequence length="565" mass="62593">MHPVLRLMPILMITLVMLLLSLTSVQGQTDSKPLILPFEEGPSLNTWLLGQGYGNTTGAYNNADRWYSAGQGMHFGLDFSAACGTPLVAVADATVAFVDDLSFGSAPHNLILRHESLGLTTLYGHLLNTPPLIQGQFVEQGQLVGYSGDPDGTCDSRPHLHLEIRSLDYRTTYNPVDYMDANWHSLALIGSFSNRFFQIDLDNARQWQTLGDQPDVAFGGRRLNAYAATWPPAFDRTPPASVPPAITSMPIPEDVTVTLQPLETTGCCADFWWHPINSNQLFTIDGAINSRASLFSWDVSVPELQGIVSTTPPPYYSPDFALSLTATEEGAQIQNIATGETWQVNTGGNPPAVNADNTLLMWMERGGATVPGQESPTNAVYLSNIRGEDTRLFMAEEGIDATWLDDHRLLLTLREQPNTRVDVVDIITGERYTLGSWYRPRAFSISPGGTRLAFYLSTQPNETDNGIYWIDIKEGAQTQKVSWIGAYRWRDGNSLFVVPFTPQSTVHQLWLYDIEEDRLRPLTNPTEQPFAIMDGRWLVNSDGSRIVFRNAVNGGSFSLLSIRDN</sequence>
<dbReference type="PANTHER" id="PTHR21666:SF270">
    <property type="entry name" value="MUREIN HYDROLASE ACTIVATOR ENVC"/>
    <property type="match status" value="1"/>
</dbReference>
<dbReference type="CDD" id="cd12797">
    <property type="entry name" value="M23_peptidase"/>
    <property type="match status" value="1"/>
</dbReference>
<dbReference type="AlphaFoldDB" id="A0A7S8IE47"/>
<keyword evidence="3" id="KW-1185">Reference proteome</keyword>
<dbReference type="SUPFAM" id="SSF82171">
    <property type="entry name" value="DPP6 N-terminal domain-like"/>
    <property type="match status" value="1"/>
</dbReference>
<dbReference type="InterPro" id="IPR011042">
    <property type="entry name" value="6-blade_b-propeller_TolB-like"/>
</dbReference>
<dbReference type="InterPro" id="IPR011055">
    <property type="entry name" value="Dup_hybrid_motif"/>
</dbReference>
<dbReference type="Gene3D" id="2.120.10.30">
    <property type="entry name" value="TolB, C-terminal domain"/>
    <property type="match status" value="1"/>
</dbReference>
<dbReference type="InterPro" id="IPR016047">
    <property type="entry name" value="M23ase_b-sheet_dom"/>
</dbReference>
<proteinExistence type="predicted"/>
<accession>A0A7S8IE47</accession>
<feature type="domain" description="M23ase beta-sheet core" evidence="1">
    <location>
        <begin position="73"/>
        <end position="166"/>
    </location>
</feature>
<dbReference type="EMBL" id="CP062983">
    <property type="protein sequence ID" value="QPC82231.1"/>
    <property type="molecule type" value="Genomic_DNA"/>
</dbReference>
<dbReference type="GO" id="GO:0004222">
    <property type="term" value="F:metalloendopeptidase activity"/>
    <property type="evidence" value="ECO:0007669"/>
    <property type="project" value="TreeGrafter"/>
</dbReference>
<evidence type="ECO:0000313" key="2">
    <source>
        <dbReference type="EMBL" id="QPC82231.1"/>
    </source>
</evidence>
<evidence type="ECO:0000313" key="3">
    <source>
        <dbReference type="Proteomes" id="UP000594468"/>
    </source>
</evidence>
<name>A0A7S8IE47_9CHLR</name>
<organism evidence="2 3">
    <name type="scientific">Phototrophicus methaneseepsis</name>
    <dbReference type="NCBI Taxonomy" id="2710758"/>
    <lineage>
        <taxon>Bacteria</taxon>
        <taxon>Bacillati</taxon>
        <taxon>Chloroflexota</taxon>
        <taxon>Candidatus Thermofontia</taxon>
        <taxon>Phototrophicales</taxon>
        <taxon>Phototrophicaceae</taxon>
        <taxon>Phototrophicus</taxon>
    </lineage>
</organism>
<gene>
    <name evidence="2" type="ORF">G4Y79_21485</name>
</gene>
<dbReference type="SUPFAM" id="SSF51261">
    <property type="entry name" value="Duplicated hybrid motif"/>
    <property type="match status" value="1"/>
</dbReference>
<dbReference type="Proteomes" id="UP000594468">
    <property type="component" value="Chromosome"/>
</dbReference>
<dbReference type="Pfam" id="PF01551">
    <property type="entry name" value="Peptidase_M23"/>
    <property type="match status" value="1"/>
</dbReference>
<dbReference type="Gene3D" id="2.70.70.10">
    <property type="entry name" value="Glucose Permease (Domain IIA)"/>
    <property type="match status" value="1"/>
</dbReference>
<dbReference type="RefSeq" id="WP_195170300.1">
    <property type="nucleotide sequence ID" value="NZ_CP062983.1"/>
</dbReference>
<evidence type="ECO:0000259" key="1">
    <source>
        <dbReference type="Pfam" id="PF01551"/>
    </source>
</evidence>
<reference evidence="2 3" key="1">
    <citation type="submission" date="2020-02" db="EMBL/GenBank/DDBJ databases">
        <authorList>
            <person name="Zheng R.K."/>
            <person name="Sun C.M."/>
        </authorList>
    </citation>
    <scope>NUCLEOTIDE SEQUENCE [LARGE SCALE GENOMIC DNA]</scope>
    <source>
        <strain evidence="3">rifampicinis</strain>
    </source>
</reference>
<dbReference type="KEGG" id="pmet:G4Y79_21485"/>
<protein>
    <submittedName>
        <fullName evidence="2">M23 family metallopeptidase</fullName>
    </submittedName>
</protein>